<reference evidence="1" key="1">
    <citation type="submission" date="2015-06" db="UniProtKB">
        <authorList>
            <consortium name="EnsemblPlants"/>
        </authorList>
    </citation>
    <scope>IDENTIFICATION</scope>
</reference>
<dbReference type="AlphaFoldDB" id="I1P488"/>
<dbReference type="Gramene" id="ORGLA02G0279400.1">
    <property type="protein sequence ID" value="ORGLA02G0279400.1"/>
    <property type="gene ID" value="ORGLA02G0279400"/>
</dbReference>
<dbReference type="EnsemblPlants" id="ORGLA02G0279400.1">
    <property type="protein sequence ID" value="ORGLA02G0279400.1"/>
    <property type="gene ID" value="ORGLA02G0279400"/>
</dbReference>
<proteinExistence type="predicted"/>
<sequence length="97" mass="10820">MSASSFSFSLQGHRGLSSLESYLWGLYGFDSARLGIADDAAIWWGAPKSTAADRWLLPAASSSSSQKIMLSLFFWRKLRHRPCVVCFCFCRSLVCNC</sequence>
<keyword evidence="2" id="KW-1185">Reference proteome</keyword>
<reference evidence="1 2" key="2">
    <citation type="submission" date="2018-04" db="EMBL/GenBank/DDBJ databases">
        <title>OglaRS2 (Oryza glaberrima Reference Sequence Version 2).</title>
        <authorList>
            <person name="Zhang J."/>
            <person name="Kudrna D."/>
            <person name="Lee S."/>
            <person name="Talag J."/>
            <person name="Rajasekar S."/>
            <person name="Wing R.A."/>
        </authorList>
    </citation>
    <scope>NUCLEOTIDE SEQUENCE [LARGE SCALE GENOMIC DNA]</scope>
    <source>
        <strain evidence="1 2">cv. IRGC 96717</strain>
    </source>
</reference>
<evidence type="ECO:0000313" key="2">
    <source>
        <dbReference type="Proteomes" id="UP000007306"/>
    </source>
</evidence>
<dbReference type="Proteomes" id="UP000007306">
    <property type="component" value="Chromosome 2"/>
</dbReference>
<name>I1P488_ORYGL</name>
<accession>I1P488</accession>
<organism evidence="1 2">
    <name type="scientific">Oryza glaberrima</name>
    <name type="common">African rice</name>
    <dbReference type="NCBI Taxonomy" id="4538"/>
    <lineage>
        <taxon>Eukaryota</taxon>
        <taxon>Viridiplantae</taxon>
        <taxon>Streptophyta</taxon>
        <taxon>Embryophyta</taxon>
        <taxon>Tracheophyta</taxon>
        <taxon>Spermatophyta</taxon>
        <taxon>Magnoliopsida</taxon>
        <taxon>Liliopsida</taxon>
        <taxon>Poales</taxon>
        <taxon>Poaceae</taxon>
        <taxon>BOP clade</taxon>
        <taxon>Oryzoideae</taxon>
        <taxon>Oryzeae</taxon>
        <taxon>Oryzinae</taxon>
        <taxon>Oryza</taxon>
    </lineage>
</organism>
<protein>
    <submittedName>
        <fullName evidence="1">Uncharacterized protein</fullName>
    </submittedName>
</protein>
<evidence type="ECO:0000313" key="1">
    <source>
        <dbReference type="EnsemblPlants" id="ORGLA02G0279400.1"/>
    </source>
</evidence>
<dbReference type="HOGENOM" id="CLU_2350211_0_0_1"/>